<feature type="domain" description="Dynamin N-terminal" evidence="2">
    <location>
        <begin position="14"/>
        <end position="160"/>
    </location>
</feature>
<keyword evidence="1" id="KW-0812">Transmembrane</keyword>
<organism evidence="3 4">
    <name type="scientific">Cylindrotheca closterium</name>
    <dbReference type="NCBI Taxonomy" id="2856"/>
    <lineage>
        <taxon>Eukaryota</taxon>
        <taxon>Sar</taxon>
        <taxon>Stramenopiles</taxon>
        <taxon>Ochrophyta</taxon>
        <taxon>Bacillariophyta</taxon>
        <taxon>Bacillariophyceae</taxon>
        <taxon>Bacillariophycidae</taxon>
        <taxon>Bacillariales</taxon>
        <taxon>Bacillariaceae</taxon>
        <taxon>Cylindrotheca</taxon>
    </lineage>
</organism>
<evidence type="ECO:0000259" key="2">
    <source>
        <dbReference type="Pfam" id="PF00350"/>
    </source>
</evidence>
<dbReference type="CDD" id="cd00882">
    <property type="entry name" value="Ras_like_GTPase"/>
    <property type="match status" value="1"/>
</dbReference>
<dbReference type="AlphaFoldDB" id="A0AAD2GAA0"/>
<gene>
    <name evidence="3" type="ORF">CYCCA115_LOCUS22859</name>
</gene>
<reference evidence="3" key="1">
    <citation type="submission" date="2023-08" db="EMBL/GenBank/DDBJ databases">
        <authorList>
            <person name="Audoor S."/>
            <person name="Bilcke G."/>
        </authorList>
    </citation>
    <scope>NUCLEOTIDE SEQUENCE</scope>
</reference>
<evidence type="ECO:0000256" key="1">
    <source>
        <dbReference type="SAM" id="Phobius"/>
    </source>
</evidence>
<evidence type="ECO:0000313" key="4">
    <source>
        <dbReference type="Proteomes" id="UP001295423"/>
    </source>
</evidence>
<keyword evidence="1" id="KW-0472">Membrane</keyword>
<accession>A0AAD2GAA0</accession>
<comment type="caution">
    <text evidence="3">The sequence shown here is derived from an EMBL/GenBank/DDBJ whole genome shotgun (WGS) entry which is preliminary data.</text>
</comment>
<dbReference type="InterPro" id="IPR027417">
    <property type="entry name" value="P-loop_NTPase"/>
</dbReference>
<dbReference type="Gene3D" id="3.40.50.300">
    <property type="entry name" value="P-loop containing nucleotide triphosphate hydrolases"/>
    <property type="match status" value="1"/>
</dbReference>
<keyword evidence="1" id="KW-1133">Transmembrane helix</keyword>
<evidence type="ECO:0000313" key="3">
    <source>
        <dbReference type="EMBL" id="CAJ1967622.1"/>
    </source>
</evidence>
<dbReference type="Proteomes" id="UP001295423">
    <property type="component" value="Unassembled WGS sequence"/>
</dbReference>
<dbReference type="InterPro" id="IPR045063">
    <property type="entry name" value="Dynamin_N"/>
</dbReference>
<proteinExistence type="predicted"/>
<dbReference type="Pfam" id="PF00350">
    <property type="entry name" value="Dynamin_N"/>
    <property type="match status" value="1"/>
</dbReference>
<protein>
    <recommendedName>
        <fullName evidence="2">Dynamin N-terminal domain-containing protein</fullName>
    </recommendedName>
</protein>
<dbReference type="EMBL" id="CAKOGP040002336">
    <property type="protein sequence ID" value="CAJ1967622.1"/>
    <property type="molecule type" value="Genomic_DNA"/>
</dbReference>
<dbReference type="SUPFAM" id="SSF52540">
    <property type="entry name" value="P-loop containing nucleoside triphosphate hydrolases"/>
    <property type="match status" value="1"/>
</dbReference>
<keyword evidence="4" id="KW-1185">Reference proteome</keyword>
<feature type="transmembrane region" description="Helical" evidence="1">
    <location>
        <begin position="454"/>
        <end position="481"/>
    </location>
</feature>
<sequence length="484" mass="54578">MAPPVAVAENAVTVAIIGYRGAGKTTALNAILGNNYSFISDDKPTTGINSFRVLHNNSASCSTRKDSSRKAESVCTEIRRDNKSHRILPLGHRKRVAKKVFDVRSNDPSFASMEDTPFFLVDIPGLDLSNPECQYRNYIDESFHTFDAVILVLDCLTERKPQHRMLKYIRRHLSRSKKMPLIIIGNERAAQIGDSSQLADLEVEVDEMFDIDSGDKVLQLDCIMSSFCVDMDCNGEPEGNDLEAAGDGSLSKPIFIPVKLHDAFRYRLASAKLSLLQVSKLGATILDTICQDEIGKQAWESLSKDEILDIVHSALSTPGDDYKLQETNFLKFMAHLERVLREVPRQRLEAQDVVEENDSSFFFLSSLFWPTRKVSGERKNHRDLTIEELRDVNMGLADTLSEVSSRDSILDKDRVEVSMMSSNTAYSDDTPENSSDMPILHRQMPRRWRNKRTAWMILLFVLVFLAIILTVIFVLFGFAVASLE</sequence>
<name>A0AAD2GAA0_9STRA</name>